<feature type="transmembrane region" description="Helical" evidence="1">
    <location>
        <begin position="356"/>
        <end position="373"/>
    </location>
</feature>
<evidence type="ECO:0000259" key="3">
    <source>
        <dbReference type="Pfam" id="PF19124"/>
    </source>
</evidence>
<dbReference type="InterPro" id="IPR012867">
    <property type="entry name" value="DUF1648"/>
</dbReference>
<dbReference type="OrthoDB" id="157646at2"/>
<sequence length="374" mass="43003">MMLFIVMLSIFGLIGLTTGLTPYYSRKSTQFGVSLPAALQTGNQIKLYQKQFFIFHLIAVAILSVPLYFICQMDYLVMVQWGGIYLVVGMLALLMMTSFLFLHMRKKVLTLKSELPKTELESAAQEIVVDTAYRKRRLVVPAWLMIVPCLFIMLFTLVMTYENYDRIPELFPVHWGVDMTVDKYAEKSILSVLAVPAFQLVLLVVMYLSNLSLKKAKQQVSSVNATASVEKSQAFRFAWSVYQWFMLIALELLLVKIQMVMIFAEMSINFPLFIIAFCVIFIGSGLFLSFKYGQGGERYQLKKQLKEEKYNTIVHYDDDAHWKLGIFYFNQKDPSLFVESRFGVGMTTNMARWETWAMLVGLIVIILLPVLLIN</sequence>
<dbReference type="GO" id="GO:0009636">
    <property type="term" value="P:response to toxic substance"/>
    <property type="evidence" value="ECO:0007669"/>
    <property type="project" value="TreeGrafter"/>
</dbReference>
<feature type="transmembrane region" description="Helical" evidence="1">
    <location>
        <begin position="241"/>
        <end position="264"/>
    </location>
</feature>
<dbReference type="Pfam" id="PF19124">
    <property type="entry name" value="DUF5808"/>
    <property type="match status" value="1"/>
</dbReference>
<evidence type="ECO:0000256" key="1">
    <source>
        <dbReference type="SAM" id="Phobius"/>
    </source>
</evidence>
<keyword evidence="5" id="KW-1185">Reference proteome</keyword>
<feature type="domain" description="DUF1648" evidence="2">
    <location>
        <begin position="152"/>
        <end position="199"/>
    </location>
</feature>
<name>A0A1H9TV30_9LACT</name>
<organism evidence="4 5">
    <name type="scientific">Isobaculum melis</name>
    <dbReference type="NCBI Taxonomy" id="142588"/>
    <lineage>
        <taxon>Bacteria</taxon>
        <taxon>Bacillati</taxon>
        <taxon>Bacillota</taxon>
        <taxon>Bacilli</taxon>
        <taxon>Lactobacillales</taxon>
        <taxon>Carnobacteriaceae</taxon>
        <taxon>Isobaculum</taxon>
    </lineage>
</organism>
<keyword evidence="1" id="KW-0472">Membrane</keyword>
<dbReference type="AlphaFoldDB" id="A0A1H9TV30"/>
<keyword evidence="1" id="KW-1133">Transmembrane helix</keyword>
<feature type="transmembrane region" description="Helical" evidence="1">
    <location>
        <begin position="52"/>
        <end position="70"/>
    </location>
</feature>
<proteinExistence type="predicted"/>
<feature type="transmembrane region" description="Helical" evidence="1">
    <location>
        <begin position="189"/>
        <end position="208"/>
    </location>
</feature>
<feature type="transmembrane region" description="Helical" evidence="1">
    <location>
        <begin position="82"/>
        <end position="102"/>
    </location>
</feature>
<feature type="domain" description="DUF5808" evidence="3">
    <location>
        <begin position="332"/>
        <end position="356"/>
    </location>
</feature>
<dbReference type="RefSeq" id="WP_092653403.1">
    <property type="nucleotide sequence ID" value="NZ_FOHA01000017.1"/>
</dbReference>
<feature type="transmembrane region" description="Helical" evidence="1">
    <location>
        <begin position="6"/>
        <end position="24"/>
    </location>
</feature>
<dbReference type="PANTHER" id="PTHR37810">
    <property type="entry name" value="IMMUNITY PROTEIN SDPI"/>
    <property type="match status" value="1"/>
</dbReference>
<dbReference type="EMBL" id="FOHA01000017">
    <property type="protein sequence ID" value="SES01210.1"/>
    <property type="molecule type" value="Genomic_DNA"/>
</dbReference>
<dbReference type="STRING" id="142588.SAMN04488559_1179"/>
<feature type="transmembrane region" description="Helical" evidence="1">
    <location>
        <begin position="142"/>
        <end position="161"/>
    </location>
</feature>
<dbReference type="PANTHER" id="PTHR37810:SF9">
    <property type="entry name" value="MEMBRANE PROTEIN"/>
    <property type="match status" value="1"/>
</dbReference>
<dbReference type="Proteomes" id="UP000198948">
    <property type="component" value="Unassembled WGS sequence"/>
</dbReference>
<dbReference type="InterPro" id="IPR043831">
    <property type="entry name" value="DUF5808"/>
</dbReference>
<feature type="transmembrane region" description="Helical" evidence="1">
    <location>
        <begin position="270"/>
        <end position="290"/>
    </location>
</feature>
<evidence type="ECO:0000313" key="5">
    <source>
        <dbReference type="Proteomes" id="UP000198948"/>
    </source>
</evidence>
<evidence type="ECO:0000313" key="4">
    <source>
        <dbReference type="EMBL" id="SES01210.1"/>
    </source>
</evidence>
<keyword evidence="1" id="KW-0812">Transmembrane</keyword>
<protein>
    <submittedName>
        <fullName evidence="4">Uncharacterized membrane protein</fullName>
    </submittedName>
</protein>
<dbReference type="Pfam" id="PF07853">
    <property type="entry name" value="DUF1648"/>
    <property type="match status" value="1"/>
</dbReference>
<accession>A0A1H9TV30</accession>
<reference evidence="4 5" key="1">
    <citation type="submission" date="2016-10" db="EMBL/GenBank/DDBJ databases">
        <authorList>
            <person name="de Groot N.N."/>
        </authorList>
    </citation>
    <scope>NUCLEOTIDE SEQUENCE [LARGE SCALE GENOMIC DNA]</scope>
    <source>
        <strain evidence="4 5">DSM 13760</strain>
    </source>
</reference>
<evidence type="ECO:0000259" key="2">
    <source>
        <dbReference type="Pfam" id="PF07853"/>
    </source>
</evidence>
<gene>
    <name evidence="4" type="ORF">SAMN04488559_1179</name>
</gene>